<dbReference type="PROSITE" id="PS51257">
    <property type="entry name" value="PROKAR_LIPOPROTEIN"/>
    <property type="match status" value="1"/>
</dbReference>
<dbReference type="HOGENOM" id="CLU_936760_0_0_1"/>
<reference evidence="2" key="2">
    <citation type="submission" date="2025-08" db="UniProtKB">
        <authorList>
            <consortium name="Ensembl"/>
        </authorList>
    </citation>
    <scope>IDENTIFICATION</scope>
</reference>
<dbReference type="OMA" id="TVYTAMC"/>
<dbReference type="Proteomes" id="UP000007875">
    <property type="component" value="Unassembled WGS sequence"/>
</dbReference>
<feature type="chain" id="PRO_5003578488" evidence="1">
    <location>
        <begin position="18"/>
        <end position="302"/>
    </location>
</feature>
<dbReference type="AlphaFoldDB" id="H2YB24"/>
<evidence type="ECO:0000313" key="3">
    <source>
        <dbReference type="Proteomes" id="UP000007875"/>
    </source>
</evidence>
<keyword evidence="1" id="KW-0732">Signal</keyword>
<feature type="signal peptide" evidence="1">
    <location>
        <begin position="1"/>
        <end position="17"/>
    </location>
</feature>
<organism evidence="2 3">
    <name type="scientific">Ciona savignyi</name>
    <name type="common">Pacific transparent sea squirt</name>
    <dbReference type="NCBI Taxonomy" id="51511"/>
    <lineage>
        <taxon>Eukaryota</taxon>
        <taxon>Metazoa</taxon>
        <taxon>Chordata</taxon>
        <taxon>Tunicata</taxon>
        <taxon>Ascidiacea</taxon>
        <taxon>Phlebobranchia</taxon>
        <taxon>Cionidae</taxon>
        <taxon>Ciona</taxon>
    </lineage>
</organism>
<dbReference type="InParanoid" id="H2YB24"/>
<dbReference type="GeneTree" id="ENSGT00390000003802"/>
<proteinExistence type="predicted"/>
<reference evidence="2" key="3">
    <citation type="submission" date="2025-09" db="UniProtKB">
        <authorList>
            <consortium name="Ensembl"/>
        </authorList>
    </citation>
    <scope>IDENTIFICATION</scope>
</reference>
<evidence type="ECO:0000313" key="2">
    <source>
        <dbReference type="Ensembl" id="ENSCSAVP00000002522.1"/>
    </source>
</evidence>
<protein>
    <submittedName>
        <fullName evidence="2">Uncharacterized protein</fullName>
    </submittedName>
</protein>
<sequence>MRTAILCLFYSIVSACAAPDVCFKYEPLFNNQTGSTALTVVKVSPWEICKLAEKCKAEEADMFNAQFKTFSLTEMCPLPTPTPQPAPTVKIDPRFLYLTAYNDLVGLEHKNYSSVSSSSRSEMCSVLRSAQDAAADDTVYTAMCILNDDWADMCPASLNATFEDDSTRPKESQNEDQYCYIVKRSIASPSEDGICNITLASQFLDQEFLKMNNLRNSPEDQSFNQSLVLFNVYQHNDMCEVVASKSLVVKEPGQCKPEEEQTDRLPVCPYRNHSSNATVNTTPFSLRAFFANKLDLKQCNAL</sequence>
<name>H2YB24_CIOSA</name>
<evidence type="ECO:0000256" key="1">
    <source>
        <dbReference type="SAM" id="SignalP"/>
    </source>
</evidence>
<accession>H2YB24</accession>
<dbReference type="Ensembl" id="ENSCSAVT00000002563.1">
    <property type="protein sequence ID" value="ENSCSAVP00000002522.1"/>
    <property type="gene ID" value="ENSCSAVG00000001490.1"/>
</dbReference>
<reference evidence="3" key="1">
    <citation type="submission" date="2003-08" db="EMBL/GenBank/DDBJ databases">
        <authorList>
            <person name="Birren B."/>
            <person name="Nusbaum C."/>
            <person name="Abebe A."/>
            <person name="Abouelleil A."/>
            <person name="Adekoya E."/>
            <person name="Ait-zahra M."/>
            <person name="Allen N."/>
            <person name="Allen T."/>
            <person name="An P."/>
            <person name="Anderson M."/>
            <person name="Anderson S."/>
            <person name="Arachchi H."/>
            <person name="Armbruster J."/>
            <person name="Bachantsang P."/>
            <person name="Baldwin J."/>
            <person name="Barry A."/>
            <person name="Bayul T."/>
            <person name="Blitshsteyn B."/>
            <person name="Bloom T."/>
            <person name="Blye J."/>
            <person name="Boguslavskiy L."/>
            <person name="Borowsky M."/>
            <person name="Boukhgalter B."/>
            <person name="Brunache A."/>
            <person name="Butler J."/>
            <person name="Calixte N."/>
            <person name="Calvo S."/>
            <person name="Camarata J."/>
            <person name="Campo K."/>
            <person name="Chang J."/>
            <person name="Cheshatsang Y."/>
            <person name="Citroen M."/>
            <person name="Collymore A."/>
            <person name="Considine T."/>
            <person name="Cook A."/>
            <person name="Cooke P."/>
            <person name="Corum B."/>
            <person name="Cuomo C."/>
            <person name="David R."/>
            <person name="Dawoe T."/>
            <person name="Degray S."/>
            <person name="Dodge S."/>
            <person name="Dooley K."/>
            <person name="Dorje P."/>
            <person name="Dorjee K."/>
            <person name="Dorris L."/>
            <person name="Duffey N."/>
            <person name="Dupes A."/>
            <person name="Elkins T."/>
            <person name="Engels R."/>
            <person name="Erickson J."/>
            <person name="Farina A."/>
            <person name="Faro S."/>
            <person name="Ferreira P."/>
            <person name="Fischer H."/>
            <person name="Fitzgerald M."/>
            <person name="Foley K."/>
            <person name="Gage D."/>
            <person name="Galagan J."/>
            <person name="Gearin G."/>
            <person name="Gnerre S."/>
            <person name="Gnirke A."/>
            <person name="Goyette A."/>
            <person name="Graham J."/>
            <person name="Grandbois E."/>
            <person name="Gyaltsen K."/>
            <person name="Hafez N."/>
            <person name="Hagopian D."/>
            <person name="Hagos B."/>
            <person name="Hall J."/>
            <person name="Hatcher B."/>
            <person name="Heller A."/>
            <person name="Higgins H."/>
            <person name="Honan T."/>
            <person name="Horn A."/>
            <person name="Houde N."/>
            <person name="Hughes L."/>
            <person name="Hulme W."/>
            <person name="Husby E."/>
            <person name="Iliev I."/>
            <person name="Jaffe D."/>
            <person name="Jones C."/>
            <person name="Kamal M."/>
            <person name="Kamat A."/>
            <person name="Kamvysselis M."/>
            <person name="Karlsson E."/>
            <person name="Kells C."/>
            <person name="Kieu A."/>
            <person name="Kisner P."/>
            <person name="Kodira C."/>
            <person name="Kulbokas E."/>
            <person name="Labutti K."/>
            <person name="Lama D."/>
            <person name="Landers T."/>
            <person name="Leger J."/>
            <person name="Levine S."/>
            <person name="Lewis D."/>
            <person name="Lewis T."/>
            <person name="Lindblad-toh K."/>
            <person name="Liu X."/>
            <person name="Lokyitsang T."/>
            <person name="Lokyitsang Y."/>
            <person name="Lucien O."/>
            <person name="Lui A."/>
            <person name="Ma L.J."/>
            <person name="Mabbitt R."/>
            <person name="Macdonald J."/>
            <person name="Maclean C."/>
            <person name="Major J."/>
            <person name="Manning J."/>
            <person name="Marabella R."/>
            <person name="Maru K."/>
            <person name="Matthews C."/>
            <person name="Mauceli E."/>
            <person name="Mccarthy M."/>
            <person name="Mcdonough S."/>
            <person name="Mcghee T."/>
            <person name="Meldrim J."/>
            <person name="Meneus L."/>
            <person name="Mesirov J."/>
            <person name="Mihalev A."/>
            <person name="Mihova T."/>
            <person name="Mikkelsen T."/>
            <person name="Mlenga V."/>
            <person name="Moru K."/>
            <person name="Mozes J."/>
            <person name="Mulrain L."/>
            <person name="Munson G."/>
            <person name="Naylor J."/>
            <person name="Newes C."/>
            <person name="Nguyen C."/>
            <person name="Nguyen N."/>
            <person name="Nguyen T."/>
            <person name="Nicol R."/>
            <person name="Nielsen C."/>
            <person name="Nizzari M."/>
            <person name="Norbu C."/>
            <person name="Norbu N."/>
            <person name="O'donnell P."/>
            <person name="Okoawo O."/>
            <person name="O'leary S."/>
            <person name="Omotosho B."/>
            <person name="O'neill K."/>
            <person name="Osman S."/>
            <person name="Parker S."/>
            <person name="Perrin D."/>
            <person name="Phunkhang P."/>
            <person name="Piqani B."/>
            <person name="Purcell S."/>
            <person name="Rachupka T."/>
            <person name="Ramasamy U."/>
            <person name="Rameau R."/>
            <person name="Ray V."/>
            <person name="Raymond C."/>
            <person name="Retta R."/>
            <person name="Richardson S."/>
            <person name="Rise C."/>
            <person name="Rodriguez J."/>
            <person name="Rogers J."/>
            <person name="Rogov P."/>
            <person name="Rutman M."/>
            <person name="Schupbach R."/>
            <person name="Seaman C."/>
            <person name="Settipalli S."/>
            <person name="Sharpe T."/>
            <person name="Sheridan J."/>
            <person name="Sherpa N."/>
            <person name="Shi J."/>
            <person name="Smirnov S."/>
            <person name="Smith C."/>
            <person name="Sougnez C."/>
            <person name="Spencer B."/>
            <person name="Stalker J."/>
            <person name="Stange-thomann N."/>
            <person name="Stavropoulos S."/>
            <person name="Stetson K."/>
            <person name="Stone C."/>
            <person name="Stone S."/>
            <person name="Stubbs M."/>
            <person name="Talamas J."/>
            <person name="Tchuinga P."/>
            <person name="Tenzing P."/>
            <person name="Tesfaye S."/>
            <person name="Theodore J."/>
            <person name="Thoulutsang Y."/>
            <person name="Topham K."/>
            <person name="Towey S."/>
            <person name="Tsamla T."/>
            <person name="Tsomo N."/>
            <person name="Vallee D."/>
            <person name="Vassiliev H."/>
            <person name="Venkataraman V."/>
            <person name="Vinson J."/>
            <person name="Vo A."/>
            <person name="Wade C."/>
            <person name="Wang S."/>
            <person name="Wangchuk T."/>
            <person name="Wangdi T."/>
            <person name="Whittaker C."/>
            <person name="Wilkinson J."/>
            <person name="Wu Y."/>
            <person name="Wyman D."/>
            <person name="Yadav S."/>
            <person name="Yang S."/>
            <person name="Yang X."/>
            <person name="Yeager S."/>
            <person name="Yee E."/>
            <person name="Young G."/>
            <person name="Zainoun J."/>
            <person name="Zembeck L."/>
            <person name="Zimmer A."/>
            <person name="Zody M."/>
            <person name="Lander E."/>
        </authorList>
    </citation>
    <scope>NUCLEOTIDE SEQUENCE [LARGE SCALE GENOMIC DNA]</scope>
</reference>
<keyword evidence="3" id="KW-1185">Reference proteome</keyword>